<evidence type="ECO:0000256" key="1">
    <source>
        <dbReference type="SAM" id="Phobius"/>
    </source>
</evidence>
<proteinExistence type="predicted"/>
<name>A0A517QZN4_9PLAN</name>
<keyword evidence="1" id="KW-0812">Transmembrane</keyword>
<accession>A0A517QZN4</accession>
<keyword evidence="1" id="KW-1133">Transmembrane helix</keyword>
<dbReference type="Proteomes" id="UP000317318">
    <property type="component" value="Chromosome"/>
</dbReference>
<evidence type="ECO:0000313" key="3">
    <source>
        <dbReference type="Proteomes" id="UP000317318"/>
    </source>
</evidence>
<keyword evidence="3" id="KW-1185">Reference proteome</keyword>
<feature type="transmembrane region" description="Helical" evidence="1">
    <location>
        <begin position="74"/>
        <end position="107"/>
    </location>
</feature>
<organism evidence="2 3">
    <name type="scientific">Stratiformator vulcanicus</name>
    <dbReference type="NCBI Taxonomy" id="2527980"/>
    <lineage>
        <taxon>Bacteria</taxon>
        <taxon>Pseudomonadati</taxon>
        <taxon>Planctomycetota</taxon>
        <taxon>Planctomycetia</taxon>
        <taxon>Planctomycetales</taxon>
        <taxon>Planctomycetaceae</taxon>
        <taxon>Stratiformator</taxon>
    </lineage>
</organism>
<dbReference type="Pfam" id="PF11736">
    <property type="entry name" value="DUF3299"/>
    <property type="match status" value="1"/>
</dbReference>
<protein>
    <recommendedName>
        <fullName evidence="4">DUF4190 domain-containing protein</fullName>
    </recommendedName>
</protein>
<dbReference type="AlphaFoldDB" id="A0A517QZN4"/>
<dbReference type="EMBL" id="CP036268">
    <property type="protein sequence ID" value="QDT37106.1"/>
    <property type="molecule type" value="Genomic_DNA"/>
</dbReference>
<evidence type="ECO:0000313" key="2">
    <source>
        <dbReference type="EMBL" id="QDT37106.1"/>
    </source>
</evidence>
<gene>
    <name evidence="2" type="ORF">Pan189_14740</name>
</gene>
<keyword evidence="1" id="KW-0472">Membrane</keyword>
<sequence length="276" mass="29214">MRPFPLTSLADNVREDDSFAFPGPVGRPISFSIVAMSQAVVSESFEHTGTSGVSHEGGREFEYRPVPVSAPVSLILGLCSAMSLLTVAGVPVAFFGLVIGAAALLKIARSGGEFGGRKLAIAGLTLSTLFFVTGIGKQAYAYATEVPEGYARTNFTYDIAKKGFVQKNGVGAFHDDVAALDGQKIFLKGYMYPTNQTRNIQEFIFCKDSGECCFGGQPALTDMILVRMGEGQTVDYFQGLISVAGTFHLNASGGGADLSPVYSLDATHWAISSSAF</sequence>
<dbReference type="Gene3D" id="2.40.50.870">
    <property type="entry name" value="Protein of unknown function (DUF3299)"/>
    <property type="match status" value="1"/>
</dbReference>
<reference evidence="2 3" key="1">
    <citation type="submission" date="2019-02" db="EMBL/GenBank/DDBJ databases">
        <title>Deep-cultivation of Planctomycetes and their phenomic and genomic characterization uncovers novel biology.</title>
        <authorList>
            <person name="Wiegand S."/>
            <person name="Jogler M."/>
            <person name="Boedeker C."/>
            <person name="Pinto D."/>
            <person name="Vollmers J."/>
            <person name="Rivas-Marin E."/>
            <person name="Kohn T."/>
            <person name="Peeters S.H."/>
            <person name="Heuer A."/>
            <person name="Rast P."/>
            <person name="Oberbeckmann S."/>
            <person name="Bunk B."/>
            <person name="Jeske O."/>
            <person name="Meyerdierks A."/>
            <person name="Storesund J.E."/>
            <person name="Kallscheuer N."/>
            <person name="Luecker S."/>
            <person name="Lage O.M."/>
            <person name="Pohl T."/>
            <person name="Merkel B.J."/>
            <person name="Hornburger P."/>
            <person name="Mueller R.-W."/>
            <person name="Bruemmer F."/>
            <person name="Labrenz M."/>
            <person name="Spormann A.M."/>
            <person name="Op den Camp H."/>
            <person name="Overmann J."/>
            <person name="Amann R."/>
            <person name="Jetten M.S.M."/>
            <person name="Mascher T."/>
            <person name="Medema M.H."/>
            <person name="Devos D.P."/>
            <person name="Kaster A.-K."/>
            <person name="Ovreas L."/>
            <person name="Rohde M."/>
            <person name="Galperin M.Y."/>
            <person name="Jogler C."/>
        </authorList>
    </citation>
    <scope>NUCLEOTIDE SEQUENCE [LARGE SCALE GENOMIC DNA]</scope>
    <source>
        <strain evidence="2 3">Pan189</strain>
    </source>
</reference>
<feature type="transmembrane region" description="Helical" evidence="1">
    <location>
        <begin position="119"/>
        <end position="136"/>
    </location>
</feature>
<dbReference type="InterPro" id="IPR021727">
    <property type="entry name" value="DUF3299"/>
</dbReference>
<evidence type="ECO:0008006" key="4">
    <source>
        <dbReference type="Google" id="ProtNLM"/>
    </source>
</evidence>
<dbReference type="KEGG" id="svp:Pan189_14740"/>